<dbReference type="RefSeq" id="WP_161056582.1">
    <property type="nucleotide sequence ID" value="NZ_WWCT01000018.1"/>
</dbReference>
<keyword evidence="2" id="KW-1185">Reference proteome</keyword>
<name>A0ABW9W5C6_9BURK</name>
<evidence type="ECO:0000313" key="1">
    <source>
        <dbReference type="EMBL" id="MYN28785.1"/>
    </source>
</evidence>
<comment type="caution">
    <text evidence="1">The sequence shown here is derived from an EMBL/GenBank/DDBJ whole genome shotgun (WGS) entry which is preliminary data.</text>
</comment>
<reference evidence="1 2" key="1">
    <citation type="submission" date="2019-12" db="EMBL/GenBank/DDBJ databases">
        <title>Novel species isolated from a subtropical stream in China.</title>
        <authorList>
            <person name="Lu H."/>
        </authorList>
    </citation>
    <scope>NUCLEOTIDE SEQUENCE [LARGE SCALE GENOMIC DNA]</scope>
    <source>
        <strain evidence="1 2">CY42W</strain>
    </source>
</reference>
<sequence>MTPKVFDALCQRQLENEIPQARNEGDFAGKTKAEIYARLAQATQSYGDIATLRSMPRSML</sequence>
<dbReference type="Proteomes" id="UP000642144">
    <property type="component" value="Unassembled WGS sequence"/>
</dbReference>
<gene>
    <name evidence="1" type="ORF">GTP69_20495</name>
</gene>
<dbReference type="EMBL" id="WWCT01000018">
    <property type="protein sequence ID" value="MYN28785.1"/>
    <property type="molecule type" value="Genomic_DNA"/>
</dbReference>
<organism evidence="1 2">
    <name type="scientific">Duganella levis</name>
    <dbReference type="NCBI Taxonomy" id="2692169"/>
    <lineage>
        <taxon>Bacteria</taxon>
        <taxon>Pseudomonadati</taxon>
        <taxon>Pseudomonadota</taxon>
        <taxon>Betaproteobacteria</taxon>
        <taxon>Burkholderiales</taxon>
        <taxon>Oxalobacteraceae</taxon>
        <taxon>Telluria group</taxon>
        <taxon>Duganella</taxon>
    </lineage>
</organism>
<accession>A0ABW9W5C6</accession>
<protein>
    <submittedName>
        <fullName evidence="1">Uncharacterized protein</fullName>
    </submittedName>
</protein>
<proteinExistence type="predicted"/>
<evidence type="ECO:0000313" key="2">
    <source>
        <dbReference type="Proteomes" id="UP000642144"/>
    </source>
</evidence>